<dbReference type="InterPro" id="IPR043132">
    <property type="entry name" value="BCAT-like_C"/>
</dbReference>
<dbReference type="GO" id="GO:0009099">
    <property type="term" value="P:L-valine biosynthetic process"/>
    <property type="evidence" value="ECO:0007669"/>
    <property type="project" value="UniProtKB-UniPathway"/>
</dbReference>
<evidence type="ECO:0000256" key="14">
    <source>
        <dbReference type="ARBA" id="ARBA00049229"/>
    </source>
</evidence>
<dbReference type="Gene3D" id="3.20.10.10">
    <property type="entry name" value="D-amino Acid Aminotransferase, subunit A, domain 2"/>
    <property type="match status" value="1"/>
</dbReference>
<evidence type="ECO:0000256" key="1">
    <source>
        <dbReference type="ARBA" id="ARBA00001933"/>
    </source>
</evidence>
<evidence type="ECO:0000256" key="8">
    <source>
        <dbReference type="ARBA" id="ARBA00022605"/>
    </source>
</evidence>
<proteinExistence type="inferred from homology"/>
<evidence type="ECO:0000256" key="5">
    <source>
        <dbReference type="ARBA" id="ARBA00009320"/>
    </source>
</evidence>
<dbReference type="SUPFAM" id="SSF56752">
    <property type="entry name" value="D-aminoacid aminotransferase-like PLP-dependent enzymes"/>
    <property type="match status" value="1"/>
</dbReference>
<gene>
    <name evidence="16" type="ORF">BK816_02945</name>
</gene>
<dbReference type="EMBL" id="CP017812">
    <property type="protein sequence ID" value="AOZ72381.1"/>
    <property type="molecule type" value="Genomic_DNA"/>
</dbReference>
<evidence type="ECO:0000256" key="3">
    <source>
        <dbReference type="ARBA" id="ARBA00004931"/>
    </source>
</evidence>
<keyword evidence="11" id="KW-0100">Branched-chain amino acid biosynthesis</keyword>
<dbReference type="PANTHER" id="PTHR11825:SF44">
    <property type="entry name" value="BRANCHED-CHAIN-AMINO-ACID AMINOTRANSFERASE"/>
    <property type="match status" value="1"/>
</dbReference>
<comment type="catalytic activity">
    <reaction evidence="12">
        <text>L-valine + 2-oxoglutarate = 3-methyl-2-oxobutanoate + L-glutamate</text>
        <dbReference type="Rhea" id="RHEA:24813"/>
        <dbReference type="ChEBI" id="CHEBI:11851"/>
        <dbReference type="ChEBI" id="CHEBI:16810"/>
        <dbReference type="ChEBI" id="CHEBI:29985"/>
        <dbReference type="ChEBI" id="CHEBI:57762"/>
        <dbReference type="EC" id="2.6.1.42"/>
    </reaction>
</comment>
<dbReference type="GO" id="GO:0009097">
    <property type="term" value="P:isoleucine biosynthetic process"/>
    <property type="evidence" value="ECO:0007669"/>
    <property type="project" value="UniProtKB-UniPathway"/>
</dbReference>
<dbReference type="PIRSF" id="PIRSF006468">
    <property type="entry name" value="BCAT1"/>
    <property type="match status" value="1"/>
</dbReference>
<comment type="cofactor">
    <cofactor evidence="1">
        <name>pyridoxal 5'-phosphate</name>
        <dbReference type="ChEBI" id="CHEBI:597326"/>
    </cofactor>
</comment>
<evidence type="ECO:0000313" key="16">
    <source>
        <dbReference type="EMBL" id="AOZ72381.1"/>
    </source>
</evidence>
<evidence type="ECO:0000256" key="6">
    <source>
        <dbReference type="ARBA" id="ARBA00013053"/>
    </source>
</evidence>
<evidence type="ECO:0000256" key="15">
    <source>
        <dbReference type="PIRSR" id="PIRSR006468-1"/>
    </source>
</evidence>
<dbReference type="UniPathway" id="UPA00049">
    <property type="reaction ID" value="UER00062"/>
</dbReference>
<evidence type="ECO:0000313" key="17">
    <source>
        <dbReference type="Proteomes" id="UP000176288"/>
    </source>
</evidence>
<dbReference type="GO" id="GO:0004084">
    <property type="term" value="F:branched-chain-amino-acid transaminase activity"/>
    <property type="evidence" value="ECO:0007669"/>
    <property type="project" value="UniProtKB-EC"/>
</dbReference>
<dbReference type="AlphaFoldDB" id="A0A1D9MJ59"/>
<evidence type="ECO:0000256" key="11">
    <source>
        <dbReference type="ARBA" id="ARBA00023304"/>
    </source>
</evidence>
<keyword evidence="9" id="KW-0808">Transferase</keyword>
<organism evidence="16 17">
    <name type="scientific">Boudabousia tangfeifanii</name>
    <dbReference type="NCBI Taxonomy" id="1912795"/>
    <lineage>
        <taxon>Bacteria</taxon>
        <taxon>Bacillati</taxon>
        <taxon>Actinomycetota</taxon>
        <taxon>Actinomycetes</taxon>
        <taxon>Actinomycetales</taxon>
        <taxon>Actinomycetaceae</taxon>
        <taxon>Boudabousia</taxon>
    </lineage>
</organism>
<dbReference type="OrthoDB" id="9804984at2"/>
<dbReference type="InterPro" id="IPR043131">
    <property type="entry name" value="BCAT-like_N"/>
</dbReference>
<dbReference type="Gene3D" id="3.30.470.10">
    <property type="match status" value="1"/>
</dbReference>
<evidence type="ECO:0000256" key="4">
    <source>
        <dbReference type="ARBA" id="ARBA00005072"/>
    </source>
</evidence>
<evidence type="ECO:0000256" key="13">
    <source>
        <dbReference type="ARBA" id="ARBA00048798"/>
    </source>
</evidence>
<dbReference type="RefSeq" id="WP_071163847.1">
    <property type="nucleotide sequence ID" value="NZ_CP017812.1"/>
</dbReference>
<dbReference type="InterPro" id="IPR005786">
    <property type="entry name" value="B_amino_transII"/>
</dbReference>
<protein>
    <recommendedName>
        <fullName evidence="6">branched-chain-amino-acid transaminase</fullName>
        <ecNumber evidence="6">2.6.1.42</ecNumber>
    </recommendedName>
</protein>
<dbReference type="Proteomes" id="UP000176288">
    <property type="component" value="Chromosome"/>
</dbReference>
<keyword evidence="8" id="KW-0028">Amino-acid biosynthesis</keyword>
<dbReference type="CDD" id="cd01557">
    <property type="entry name" value="BCAT_beta_family"/>
    <property type="match status" value="1"/>
</dbReference>
<dbReference type="UniPathway" id="UPA00047">
    <property type="reaction ID" value="UER00058"/>
</dbReference>
<dbReference type="NCBIfam" id="TIGR01123">
    <property type="entry name" value="ilvE_II"/>
    <property type="match status" value="1"/>
</dbReference>
<feature type="modified residue" description="N6-(pyridoxal phosphate)lysine" evidence="15">
    <location>
        <position position="221"/>
    </location>
</feature>
<keyword evidence="17" id="KW-1185">Reference proteome</keyword>
<dbReference type="InterPro" id="IPR001544">
    <property type="entry name" value="Aminotrans_IV"/>
</dbReference>
<comment type="pathway">
    <text evidence="2">Amino-acid biosynthesis; L-isoleucine biosynthesis; L-isoleucine from 2-oxobutanoate: step 4/4.</text>
</comment>
<dbReference type="Pfam" id="PF01063">
    <property type="entry name" value="Aminotran_4"/>
    <property type="match status" value="1"/>
</dbReference>
<sequence length="379" mass="41511">MDRVETALEKKSEHLPKSAKELAGKFQPSDLLGLADEKSVNQALTELSFDSGIAPYLAKAEWNQETGWHDAQLTSIDDFELSPAAPVLHYSQEIFEGLKAYRHPDGGIYLFRPQFNAARFNQSALRMAMPELPEELFISSLIDLVTHDSRWVPETEGASLYLRPTMVSTGQRLSVSAAKEYRYFCLGSPVGPYFSNDLSPVPVWVTKKYHRAMRGGTGAAKTGGNYAGAMLAGEEAIAHGCAQALFLDAATSTYLEELGGMNLFVVYADGSVATPALTGTILEGGTRWAIIQLLRENGHQVMETTISLPQLIEQIESGEVTEMFACGTAAVVAPFALLRGDDFEVALPEMKLSRSVYQQLTDIQFGLAADEHGWMYRIA</sequence>
<dbReference type="UniPathway" id="UPA00048">
    <property type="reaction ID" value="UER00073"/>
</dbReference>
<comment type="pathway">
    <text evidence="4">Amino-acid biosynthesis; L-leucine biosynthesis; L-leucine from 3-methyl-2-oxobutanoate: step 4/4.</text>
</comment>
<evidence type="ECO:0000256" key="2">
    <source>
        <dbReference type="ARBA" id="ARBA00004824"/>
    </source>
</evidence>
<comment type="pathway">
    <text evidence="3">Amino-acid biosynthesis; L-valine biosynthesis; L-valine from pyruvate: step 4/4.</text>
</comment>
<dbReference type="STRING" id="1912795.BK816_02945"/>
<comment type="similarity">
    <text evidence="5">Belongs to the class-IV pyridoxal-phosphate-dependent aminotransferase family.</text>
</comment>
<dbReference type="GO" id="GO:0009098">
    <property type="term" value="P:L-leucine biosynthetic process"/>
    <property type="evidence" value="ECO:0007669"/>
    <property type="project" value="UniProtKB-UniPathway"/>
</dbReference>
<accession>A0A1D9MJ59</accession>
<dbReference type="KEGG" id="avu:BK816_02945"/>
<keyword evidence="7" id="KW-0032">Aminotransferase</keyword>
<evidence type="ECO:0000256" key="9">
    <source>
        <dbReference type="ARBA" id="ARBA00022679"/>
    </source>
</evidence>
<dbReference type="InterPro" id="IPR036038">
    <property type="entry name" value="Aminotransferase-like"/>
</dbReference>
<dbReference type="PANTHER" id="PTHR11825">
    <property type="entry name" value="SUBGROUP IIII AMINOTRANSFERASE"/>
    <property type="match status" value="1"/>
</dbReference>
<dbReference type="InterPro" id="IPR033939">
    <property type="entry name" value="BCAT_family"/>
</dbReference>
<evidence type="ECO:0000256" key="10">
    <source>
        <dbReference type="ARBA" id="ARBA00022898"/>
    </source>
</evidence>
<dbReference type="NCBIfam" id="NF009897">
    <property type="entry name" value="PRK13357.1"/>
    <property type="match status" value="1"/>
</dbReference>
<evidence type="ECO:0000256" key="7">
    <source>
        <dbReference type="ARBA" id="ARBA00022576"/>
    </source>
</evidence>
<comment type="catalytic activity">
    <reaction evidence="13">
        <text>L-isoleucine + 2-oxoglutarate = (S)-3-methyl-2-oxopentanoate + L-glutamate</text>
        <dbReference type="Rhea" id="RHEA:24801"/>
        <dbReference type="ChEBI" id="CHEBI:16810"/>
        <dbReference type="ChEBI" id="CHEBI:29985"/>
        <dbReference type="ChEBI" id="CHEBI:35146"/>
        <dbReference type="ChEBI" id="CHEBI:58045"/>
        <dbReference type="EC" id="2.6.1.42"/>
    </reaction>
</comment>
<evidence type="ECO:0000256" key="12">
    <source>
        <dbReference type="ARBA" id="ARBA00048212"/>
    </source>
</evidence>
<reference evidence="16 17" key="1">
    <citation type="submission" date="2016-10" db="EMBL/GenBank/DDBJ databases">
        <title>Actinomyces aegypiusis sp. nov., isolated from the Aegypius monachus in Qinghai Tibet Plateau China.</title>
        <authorList>
            <person name="Wang Y."/>
        </authorList>
    </citation>
    <scope>NUCLEOTIDE SEQUENCE [LARGE SCALE GENOMIC DNA]</scope>
    <source>
        <strain evidence="16 17">VUL4_3</strain>
    </source>
</reference>
<comment type="catalytic activity">
    <reaction evidence="14">
        <text>L-leucine + 2-oxoglutarate = 4-methyl-2-oxopentanoate + L-glutamate</text>
        <dbReference type="Rhea" id="RHEA:18321"/>
        <dbReference type="ChEBI" id="CHEBI:16810"/>
        <dbReference type="ChEBI" id="CHEBI:17865"/>
        <dbReference type="ChEBI" id="CHEBI:29985"/>
        <dbReference type="ChEBI" id="CHEBI:57427"/>
        <dbReference type="EC" id="2.6.1.42"/>
    </reaction>
</comment>
<name>A0A1D9MJ59_9ACTO</name>
<dbReference type="EC" id="2.6.1.42" evidence="6"/>
<keyword evidence="10" id="KW-0663">Pyridoxal phosphate</keyword>